<evidence type="ECO:0000313" key="2">
    <source>
        <dbReference type="EMBL" id="ESQ98005.1"/>
    </source>
</evidence>
<comment type="caution">
    <text evidence="2">The sequence shown here is derived from an EMBL/GenBank/DDBJ whole genome shotgun (WGS) entry which is preliminary data.</text>
</comment>
<dbReference type="Proteomes" id="UP000017822">
    <property type="component" value="Unassembled WGS sequence"/>
</dbReference>
<dbReference type="PATRIC" id="fig|1263865.4.peg.3559"/>
<sequence length="123" mass="12959">MESPLPKYEVDDAEVSDMRIQLGVLVAALASTVSAQDLELPFADIPLAQNTGAADRGAAGNGSMGIGGGIDYLEDDQGQSEAGDASSKKPAAEQYDDTGEPGHGGNETDMEHRRRPKLERRSD</sequence>
<protein>
    <submittedName>
        <fullName evidence="2">Uncharacterized protein</fullName>
    </submittedName>
</protein>
<evidence type="ECO:0000256" key="1">
    <source>
        <dbReference type="SAM" id="MobiDB-lite"/>
    </source>
</evidence>
<feature type="region of interest" description="Disordered" evidence="1">
    <location>
        <begin position="52"/>
        <end position="123"/>
    </location>
</feature>
<dbReference type="AlphaFoldDB" id="V4PPD4"/>
<accession>V4PPD4</accession>
<dbReference type="EMBL" id="AOFQ01000056">
    <property type="protein sequence ID" value="ESQ98005.1"/>
    <property type="molecule type" value="Genomic_DNA"/>
</dbReference>
<feature type="compositionally biased region" description="Gly residues" evidence="1">
    <location>
        <begin position="59"/>
        <end position="70"/>
    </location>
</feature>
<name>V4PPD4_STUCH</name>
<organism evidence="2 3">
    <name type="scientific">Stutzerimonas chloritidismutans AW-1</name>
    <dbReference type="NCBI Taxonomy" id="1263865"/>
    <lineage>
        <taxon>Bacteria</taxon>
        <taxon>Pseudomonadati</taxon>
        <taxon>Pseudomonadota</taxon>
        <taxon>Gammaproteobacteria</taxon>
        <taxon>Pseudomonadales</taxon>
        <taxon>Pseudomonadaceae</taxon>
        <taxon>Stutzerimonas</taxon>
    </lineage>
</organism>
<feature type="compositionally biased region" description="Basic residues" evidence="1">
    <location>
        <begin position="113"/>
        <end position="123"/>
    </location>
</feature>
<reference evidence="2 3" key="1">
    <citation type="submission" date="2013-07" db="EMBL/GenBank/DDBJ databases">
        <authorList>
            <person name="Schaap P.J."/>
            <person name="Mehboob F."/>
            <person name="Oosterkamp M.J."/>
            <person name="de Vos W.M."/>
            <person name="Stams A.J.M."/>
            <person name="Koehorst J.J."/>
        </authorList>
    </citation>
    <scope>NUCLEOTIDE SEQUENCE [LARGE SCALE GENOMIC DNA]</scope>
    <source>
        <strain evidence="2 3">AW-1</strain>
    </source>
</reference>
<evidence type="ECO:0000313" key="3">
    <source>
        <dbReference type="Proteomes" id="UP000017822"/>
    </source>
</evidence>
<gene>
    <name evidence="2" type="ORF">F753_18455</name>
</gene>
<proteinExistence type="predicted"/>